<evidence type="ECO:0000256" key="1">
    <source>
        <dbReference type="SAM" id="MobiDB-lite"/>
    </source>
</evidence>
<sequence>MAAAASAASPAGVRGYDAEDMDTGPSNAPPVVQPPQQHRQQEPEQQPQQQPLPLPPTSGHSSSPHVLGHAASGPGLPPPSMTFSTEQHGSSPMPLPPAASVMADVGVSTSFSSAPATSGLDPLLLRSLPGLNVLSLPALQGGVGGTAQHDAQLEQGLGSCGVGKPIDPEALAAAAAAAVAAATRNGALDHPAAPAATGVGAAAESRAGAEAGTAAESVAGAGAGGAGPETMEASCAPANGAAAAAAAGPSDASNTPASNE</sequence>
<organism evidence="2">
    <name type="scientific">Dunaliella tertiolecta</name>
    <name type="common">Green alga</name>
    <dbReference type="NCBI Taxonomy" id="3047"/>
    <lineage>
        <taxon>Eukaryota</taxon>
        <taxon>Viridiplantae</taxon>
        <taxon>Chlorophyta</taxon>
        <taxon>core chlorophytes</taxon>
        <taxon>Chlorophyceae</taxon>
        <taxon>CS clade</taxon>
        <taxon>Chlamydomonadales</taxon>
        <taxon>Dunaliellaceae</taxon>
        <taxon>Dunaliella</taxon>
    </lineage>
</organism>
<dbReference type="AlphaFoldDB" id="A0A7S3QZ45"/>
<feature type="compositionally biased region" description="Low complexity" evidence="1">
    <location>
        <begin position="34"/>
        <end position="49"/>
    </location>
</feature>
<proteinExistence type="predicted"/>
<name>A0A7S3QZ45_DUNTE</name>
<dbReference type="EMBL" id="HBIP01021023">
    <property type="protein sequence ID" value="CAE0497461.1"/>
    <property type="molecule type" value="Transcribed_RNA"/>
</dbReference>
<feature type="region of interest" description="Disordered" evidence="1">
    <location>
        <begin position="212"/>
        <end position="260"/>
    </location>
</feature>
<reference evidence="2" key="1">
    <citation type="submission" date="2021-01" db="EMBL/GenBank/DDBJ databases">
        <authorList>
            <person name="Corre E."/>
            <person name="Pelletier E."/>
            <person name="Niang G."/>
            <person name="Scheremetjew M."/>
            <person name="Finn R."/>
            <person name="Kale V."/>
            <person name="Holt S."/>
            <person name="Cochrane G."/>
            <person name="Meng A."/>
            <person name="Brown T."/>
            <person name="Cohen L."/>
        </authorList>
    </citation>
    <scope>NUCLEOTIDE SEQUENCE</scope>
    <source>
        <strain evidence="2">CCMP1320</strain>
    </source>
</reference>
<feature type="compositionally biased region" description="Low complexity" evidence="1">
    <location>
        <begin position="228"/>
        <end position="254"/>
    </location>
</feature>
<protein>
    <submittedName>
        <fullName evidence="2">Uncharacterized protein</fullName>
    </submittedName>
</protein>
<feature type="compositionally biased region" description="Low complexity" evidence="1">
    <location>
        <begin position="1"/>
        <end position="11"/>
    </location>
</feature>
<feature type="region of interest" description="Disordered" evidence="1">
    <location>
        <begin position="1"/>
        <end position="99"/>
    </location>
</feature>
<accession>A0A7S3QZ45</accession>
<evidence type="ECO:0000313" key="2">
    <source>
        <dbReference type="EMBL" id="CAE0497461.1"/>
    </source>
</evidence>
<feature type="compositionally biased region" description="Polar residues" evidence="1">
    <location>
        <begin position="81"/>
        <end position="90"/>
    </location>
</feature>
<gene>
    <name evidence="2" type="ORF">DTER00134_LOCUS12534</name>
</gene>